<protein>
    <recommendedName>
        <fullName evidence="3">EF-hand domain-containing protein</fullName>
    </recommendedName>
</protein>
<accession>A0A0B6Y4F0</accession>
<dbReference type="InterPro" id="IPR002048">
    <property type="entry name" value="EF_hand_dom"/>
</dbReference>
<dbReference type="PROSITE" id="PS50222">
    <property type="entry name" value="EF_HAND_2"/>
    <property type="match status" value="1"/>
</dbReference>
<dbReference type="GO" id="GO:0004252">
    <property type="term" value="F:serine-type endopeptidase activity"/>
    <property type="evidence" value="ECO:0007669"/>
    <property type="project" value="TreeGrafter"/>
</dbReference>
<keyword evidence="2" id="KW-0106">Calcium</keyword>
<evidence type="ECO:0000256" key="1">
    <source>
        <dbReference type="ARBA" id="ARBA00009045"/>
    </source>
</evidence>
<dbReference type="AlphaFoldDB" id="A0A0B6Y4F0"/>
<dbReference type="InterPro" id="IPR011992">
    <property type="entry name" value="EF-hand-dom_pair"/>
</dbReference>
<dbReference type="PROSITE" id="PS00018">
    <property type="entry name" value="EF_HAND_1"/>
    <property type="match status" value="1"/>
</dbReference>
<gene>
    <name evidence="4" type="primary">ORF12205</name>
</gene>
<dbReference type="PANTHER" id="PTHR45840:SF2">
    <property type="entry name" value="PROTEIN RHOMBOID-RELATED"/>
    <property type="match status" value="1"/>
</dbReference>
<evidence type="ECO:0000313" key="4">
    <source>
        <dbReference type="EMBL" id="CEK50999.1"/>
    </source>
</evidence>
<dbReference type="SUPFAM" id="SSF47473">
    <property type="entry name" value="EF-hand"/>
    <property type="match status" value="1"/>
</dbReference>
<dbReference type="Gene3D" id="1.10.238.10">
    <property type="entry name" value="EF-hand"/>
    <property type="match status" value="1"/>
</dbReference>
<proteinExistence type="inferred from homology"/>
<evidence type="ECO:0000256" key="2">
    <source>
        <dbReference type="ARBA" id="ARBA00022837"/>
    </source>
</evidence>
<reference evidence="4" key="1">
    <citation type="submission" date="2014-12" db="EMBL/GenBank/DDBJ databases">
        <title>Insight into the proteome of Arion vulgaris.</title>
        <authorList>
            <person name="Aradska J."/>
            <person name="Bulat T."/>
            <person name="Smidak R."/>
            <person name="Sarate P."/>
            <person name="Gangsoo J."/>
            <person name="Sialana F."/>
            <person name="Bilban M."/>
            <person name="Lubec G."/>
        </authorList>
    </citation>
    <scope>NUCLEOTIDE SEQUENCE</scope>
    <source>
        <tissue evidence="4">Skin</tissue>
    </source>
</reference>
<dbReference type="PANTHER" id="PTHR45840">
    <property type="entry name" value="RHOMBOID-RELATED PROTEIN"/>
    <property type="match status" value="1"/>
</dbReference>
<comment type="similarity">
    <text evidence="1">Belongs to the peptidase S54 family.</text>
</comment>
<dbReference type="InterPro" id="IPR018247">
    <property type="entry name" value="EF_Hand_1_Ca_BS"/>
</dbReference>
<dbReference type="EMBL" id="HACG01004134">
    <property type="protein sequence ID" value="CEK50999.1"/>
    <property type="molecule type" value="Transcribed_RNA"/>
</dbReference>
<name>A0A0B6Y4F0_9EUPU</name>
<organism evidence="4">
    <name type="scientific">Arion vulgaris</name>
    <dbReference type="NCBI Taxonomy" id="1028688"/>
    <lineage>
        <taxon>Eukaryota</taxon>
        <taxon>Metazoa</taxon>
        <taxon>Spiralia</taxon>
        <taxon>Lophotrochozoa</taxon>
        <taxon>Mollusca</taxon>
        <taxon>Gastropoda</taxon>
        <taxon>Heterobranchia</taxon>
        <taxon>Euthyneura</taxon>
        <taxon>Panpulmonata</taxon>
        <taxon>Eupulmonata</taxon>
        <taxon>Stylommatophora</taxon>
        <taxon>Helicina</taxon>
        <taxon>Arionoidea</taxon>
        <taxon>Arionidae</taxon>
        <taxon>Arion</taxon>
    </lineage>
</organism>
<feature type="non-terminal residue" evidence="4">
    <location>
        <position position="132"/>
    </location>
</feature>
<sequence length="132" mass="15506">MPLTDAEIELRDLRNELEVNFKPIFEKHGSEGIGMADLQRELEEEGLLDHIPRSRMNQLLANADRDSDRQISYREFVKMMTEDLTIDERRPFRRVMRAAVAQIIPRRDREDFLANYTCCPPPIFIPFISIAE</sequence>
<evidence type="ECO:0000259" key="3">
    <source>
        <dbReference type="PROSITE" id="PS50222"/>
    </source>
</evidence>
<dbReference type="InterPro" id="IPR051739">
    <property type="entry name" value="Rhomboid_IM_Serine_Proteases"/>
</dbReference>
<feature type="domain" description="EF-hand" evidence="3">
    <location>
        <begin position="51"/>
        <end position="86"/>
    </location>
</feature>
<dbReference type="GO" id="GO:0005509">
    <property type="term" value="F:calcium ion binding"/>
    <property type="evidence" value="ECO:0007669"/>
    <property type="project" value="InterPro"/>
</dbReference>